<keyword evidence="2" id="KW-1185">Reference proteome</keyword>
<protein>
    <submittedName>
        <fullName evidence="1">Uncharacterized protein</fullName>
    </submittedName>
</protein>
<dbReference type="EMBL" id="CM037629">
    <property type="protein sequence ID" value="KAH7990051.1"/>
    <property type="molecule type" value="Genomic_DNA"/>
</dbReference>
<reference evidence="1" key="1">
    <citation type="submission" date="2021-08" db="EMBL/GenBank/DDBJ databases">
        <title>The first chromosome-level gecko genome reveals the dynamic sex chromosomes of Neotropical dwarf geckos (Sphaerodactylidae: Sphaerodactylus).</title>
        <authorList>
            <person name="Pinto B.J."/>
            <person name="Keating S.E."/>
            <person name="Gamble T."/>
        </authorList>
    </citation>
    <scope>NUCLEOTIDE SEQUENCE</scope>
    <source>
        <strain evidence="1">TG3544</strain>
    </source>
</reference>
<gene>
    <name evidence="1" type="ORF">K3G42_001238</name>
</gene>
<name>A0ACB8EBT2_9SAUR</name>
<evidence type="ECO:0000313" key="1">
    <source>
        <dbReference type="EMBL" id="KAH7990051.1"/>
    </source>
</evidence>
<proteinExistence type="predicted"/>
<evidence type="ECO:0000313" key="2">
    <source>
        <dbReference type="Proteomes" id="UP000827872"/>
    </source>
</evidence>
<organism evidence="1 2">
    <name type="scientific">Sphaerodactylus townsendi</name>
    <dbReference type="NCBI Taxonomy" id="933632"/>
    <lineage>
        <taxon>Eukaryota</taxon>
        <taxon>Metazoa</taxon>
        <taxon>Chordata</taxon>
        <taxon>Craniata</taxon>
        <taxon>Vertebrata</taxon>
        <taxon>Euteleostomi</taxon>
        <taxon>Lepidosauria</taxon>
        <taxon>Squamata</taxon>
        <taxon>Bifurcata</taxon>
        <taxon>Gekkota</taxon>
        <taxon>Sphaerodactylidae</taxon>
        <taxon>Sphaerodactylus</taxon>
    </lineage>
</organism>
<comment type="caution">
    <text evidence="1">The sequence shown here is derived from an EMBL/GenBank/DDBJ whole genome shotgun (WGS) entry which is preliminary data.</text>
</comment>
<sequence>MYEPYNKVDDLPNSYSQKWMPAMCDARVYRKADIGSDLNLVRAEIKLNSKHKTKPKKPFTIEKLKDPATATTFALEQNNHFNLLREMADIEDFWSSLRDSITECAQNTNWEMLRMTEGTVDPKPNTEADR</sequence>
<accession>A0ACB8EBT2</accession>
<dbReference type="Proteomes" id="UP000827872">
    <property type="component" value="Linkage Group LG16"/>
</dbReference>